<gene>
    <name evidence="2" type="ORF">AAFF_G00274820</name>
</gene>
<protein>
    <submittedName>
        <fullName evidence="2">Uncharacterized protein</fullName>
    </submittedName>
</protein>
<evidence type="ECO:0000313" key="3">
    <source>
        <dbReference type="Proteomes" id="UP001221898"/>
    </source>
</evidence>
<accession>A0AAD7WSQ6</accession>
<reference evidence="2" key="1">
    <citation type="journal article" date="2023" name="Science">
        <title>Genome structures resolve the early diversification of teleost fishes.</title>
        <authorList>
            <person name="Parey E."/>
            <person name="Louis A."/>
            <person name="Montfort J."/>
            <person name="Bouchez O."/>
            <person name="Roques C."/>
            <person name="Iampietro C."/>
            <person name="Lluch J."/>
            <person name="Castinel A."/>
            <person name="Donnadieu C."/>
            <person name="Desvignes T."/>
            <person name="Floi Bucao C."/>
            <person name="Jouanno E."/>
            <person name="Wen M."/>
            <person name="Mejri S."/>
            <person name="Dirks R."/>
            <person name="Jansen H."/>
            <person name="Henkel C."/>
            <person name="Chen W.J."/>
            <person name="Zahm M."/>
            <person name="Cabau C."/>
            <person name="Klopp C."/>
            <person name="Thompson A.W."/>
            <person name="Robinson-Rechavi M."/>
            <person name="Braasch I."/>
            <person name="Lecointre G."/>
            <person name="Bobe J."/>
            <person name="Postlethwait J.H."/>
            <person name="Berthelot C."/>
            <person name="Roest Crollius H."/>
            <person name="Guiguen Y."/>
        </authorList>
    </citation>
    <scope>NUCLEOTIDE SEQUENCE</scope>
    <source>
        <strain evidence="2">NC1722</strain>
    </source>
</reference>
<proteinExistence type="predicted"/>
<feature type="compositionally biased region" description="Basic and acidic residues" evidence="1">
    <location>
        <begin position="148"/>
        <end position="157"/>
    </location>
</feature>
<dbReference type="Proteomes" id="UP001221898">
    <property type="component" value="Unassembled WGS sequence"/>
</dbReference>
<comment type="caution">
    <text evidence="2">The sequence shown here is derived from an EMBL/GenBank/DDBJ whole genome shotgun (WGS) entry which is preliminary data.</text>
</comment>
<dbReference type="EMBL" id="JAINUG010000038">
    <property type="protein sequence ID" value="KAJ8407625.1"/>
    <property type="molecule type" value="Genomic_DNA"/>
</dbReference>
<evidence type="ECO:0000256" key="1">
    <source>
        <dbReference type="SAM" id="MobiDB-lite"/>
    </source>
</evidence>
<sequence length="157" mass="17726">MSWRMLSKCLTFRGHRAPSYRVASGSFISSPFPQSFAEDSISSRRPSIVSCLLFIFIFYPLLRRPPSPNPYRGLEEIDTTQIKWIPGPGVFFKRATIPEPGRVVKSFPRKAEKKWNPAVKWKKKPGFLGTSPSRRESPDASLSPLPVAEREGPALHV</sequence>
<name>A0AAD7WSQ6_9TELE</name>
<evidence type="ECO:0000313" key="2">
    <source>
        <dbReference type="EMBL" id="KAJ8407625.1"/>
    </source>
</evidence>
<organism evidence="2 3">
    <name type="scientific">Aldrovandia affinis</name>
    <dbReference type="NCBI Taxonomy" id="143900"/>
    <lineage>
        <taxon>Eukaryota</taxon>
        <taxon>Metazoa</taxon>
        <taxon>Chordata</taxon>
        <taxon>Craniata</taxon>
        <taxon>Vertebrata</taxon>
        <taxon>Euteleostomi</taxon>
        <taxon>Actinopterygii</taxon>
        <taxon>Neopterygii</taxon>
        <taxon>Teleostei</taxon>
        <taxon>Notacanthiformes</taxon>
        <taxon>Halosauridae</taxon>
        <taxon>Aldrovandia</taxon>
    </lineage>
</organism>
<dbReference type="AlphaFoldDB" id="A0AAD7WSQ6"/>
<feature type="region of interest" description="Disordered" evidence="1">
    <location>
        <begin position="122"/>
        <end position="157"/>
    </location>
</feature>
<keyword evidence="3" id="KW-1185">Reference proteome</keyword>